<dbReference type="Proteomes" id="UP001331515">
    <property type="component" value="Unassembled WGS sequence"/>
</dbReference>
<feature type="compositionally biased region" description="Acidic residues" evidence="3">
    <location>
        <begin position="350"/>
        <end position="359"/>
    </location>
</feature>
<sequence length="939" mass="95277">MGALRLSFALFFLSFSPAQAQWWSFIWEKPKTTTISMTSPIPSYITSPSITSLGSSDIPGTAEWMLKEDRVTEKAPEISTLTEGSVLPPTPTPGVEIFGQSTAVPGTLPPKENAGAGSKARAQCKPLKHWKSERGSGGHLDLTELIGVPLPPSVSFTPGHEGFPAYNLGPDANIGRLTKTFVPGSFYRDFAIIVTVRPASQRGGVLFAITDARQKVVELGLALTPVRGGLQSILLYYTDEEQASHSHKAASFSVPDMTEQWTRFTVVVEQDEVRLYMDCGEAERTTFHRRPERLNFSHNSGVFVANAGGTGLDKFVGSIQQLVIKDDPRAAEEQCEDDDPYASGFTSGDDALDDRESEEEMMKNTHERKQGTEKEEGSVPVRAPPTEAPEVELEEFSGQQTTTEATEDMLLKGPHMTQEPGEGPRDGHVRHGIKGERGSPGPRGPPGHPGPTPLPGQAQPGPRGTQGPAGAPGSPGQQGRDGQAGHKGDKGDAGQRGTQGLSGSDGEAGSKGEKGDQGVGAPGPPGLPGPPGPPRSHSVSYGADALGSGFEDLDSDTELIRGHPGLPGPPGPPGPLPSSSAEGFSSGYAGLPGKDGPQGKPGLPGLAGRNGSAGLSGALGEKGEQGLAGQPGPKGECGSLGTNGSSGAPGPSGPPGKRGPSGPPGPPGPPWPTKFFVEDMEGSGKSDMLIGTGVRGTQGPPGIHGSTGPKGEDGTTGAPGLSVKGEPGDKGPEGRQGPAGLPGARGAKGEKGNLGSKGDRGVDGLSIPGAPGPPGPPGPTINLPDLLLNMTDGIFNFTDIRGPPGPVGPEGLPGRAGFPGPRGPKGDVGPAGVQGPLGLKGDKGEPGVTIAADGSLISTPRGPQGPKGLKGDRGFSGPAGLMGPIGPNGQKGEYGFPGRPGRSGMAGRKGDKGDAVGLSGPPGPPGPPGLPGRVVGLKG</sequence>
<feature type="compositionally biased region" description="Basic and acidic residues" evidence="3">
    <location>
        <begin position="422"/>
        <end position="437"/>
    </location>
</feature>
<dbReference type="Gene3D" id="2.60.120.200">
    <property type="match status" value="1"/>
</dbReference>
<dbReference type="InterPro" id="IPR048287">
    <property type="entry name" value="TSPN-like_N"/>
</dbReference>
<feature type="region of interest" description="Disordered" evidence="3">
    <location>
        <begin position="804"/>
        <end position="939"/>
    </location>
</feature>
<feature type="compositionally biased region" description="Pro residues" evidence="3">
    <location>
        <begin position="661"/>
        <end position="672"/>
    </location>
</feature>
<feature type="compositionally biased region" description="Low complexity" evidence="3">
    <location>
        <begin position="809"/>
        <end position="819"/>
    </location>
</feature>
<comment type="caution">
    <text evidence="6">The sequence shown here is derived from an EMBL/GenBank/DDBJ whole genome shotgun (WGS) entry which is preliminary data.</text>
</comment>
<dbReference type="FunFam" id="2.60.120.200:FF:000039">
    <property type="entry name" value="Collagen XV alpha 1 chain"/>
    <property type="match status" value="1"/>
</dbReference>
<feature type="region of interest" description="Disordered" evidence="3">
    <location>
        <begin position="329"/>
        <end position="784"/>
    </location>
</feature>
<feature type="signal peptide" evidence="4">
    <location>
        <begin position="1"/>
        <end position="20"/>
    </location>
</feature>
<keyword evidence="7" id="KW-1185">Reference proteome</keyword>
<proteinExistence type="predicted"/>
<accession>A0AAN8DBV1</accession>
<protein>
    <recommendedName>
        <fullName evidence="5">Thrombospondin-like N-terminal domain-containing protein</fullName>
    </recommendedName>
</protein>
<reference evidence="6 7" key="1">
    <citation type="journal article" date="2023" name="Mol. Biol. Evol.">
        <title>Genomics of Secondarily Temperate Adaptation in the Only Non-Antarctic Icefish.</title>
        <authorList>
            <person name="Rivera-Colon A.G."/>
            <person name="Rayamajhi N."/>
            <person name="Minhas B.F."/>
            <person name="Madrigal G."/>
            <person name="Bilyk K.T."/>
            <person name="Yoon V."/>
            <person name="Hune M."/>
            <person name="Gregory S."/>
            <person name="Cheng C.H.C."/>
            <person name="Catchen J.M."/>
        </authorList>
    </citation>
    <scope>NUCLEOTIDE SEQUENCE [LARGE SCALE GENOMIC DNA]</scope>
    <source>
        <tissue evidence="6">White muscle</tissue>
    </source>
</reference>
<dbReference type="SUPFAM" id="SSF49899">
    <property type="entry name" value="Concanavalin A-like lectins/glucanases"/>
    <property type="match status" value="1"/>
</dbReference>
<dbReference type="PANTHER" id="PTHR37456:SF5">
    <property type="entry name" value="COLLAGEN TYPE XIII ALPHA 1 CHAIN"/>
    <property type="match status" value="1"/>
</dbReference>
<feature type="compositionally biased region" description="Pro residues" evidence="3">
    <location>
        <begin position="522"/>
        <end position="534"/>
    </location>
</feature>
<feature type="compositionally biased region" description="Pro residues" evidence="3">
    <location>
        <begin position="770"/>
        <end position="779"/>
    </location>
</feature>
<keyword evidence="2" id="KW-0677">Repeat</keyword>
<feature type="compositionally biased region" description="Pro residues" evidence="3">
    <location>
        <begin position="442"/>
        <end position="454"/>
    </location>
</feature>
<feature type="compositionally biased region" description="Basic and acidic residues" evidence="3">
    <location>
        <begin position="360"/>
        <end position="377"/>
    </location>
</feature>
<dbReference type="EMBL" id="JAURVH010001524">
    <property type="protein sequence ID" value="KAK5919265.1"/>
    <property type="molecule type" value="Genomic_DNA"/>
</dbReference>
<dbReference type="InterPro" id="IPR013320">
    <property type="entry name" value="ConA-like_dom_sf"/>
</dbReference>
<evidence type="ECO:0000256" key="3">
    <source>
        <dbReference type="SAM" id="MobiDB-lite"/>
    </source>
</evidence>
<feature type="compositionally biased region" description="Pro residues" evidence="3">
    <location>
        <begin position="921"/>
        <end position="930"/>
    </location>
</feature>
<dbReference type="Pfam" id="PF01391">
    <property type="entry name" value="Collagen"/>
    <property type="match status" value="5"/>
</dbReference>
<feature type="non-terminal residue" evidence="6">
    <location>
        <position position="939"/>
    </location>
</feature>
<evidence type="ECO:0000313" key="7">
    <source>
        <dbReference type="Proteomes" id="UP001331515"/>
    </source>
</evidence>
<evidence type="ECO:0000313" key="6">
    <source>
        <dbReference type="EMBL" id="KAK5919265.1"/>
    </source>
</evidence>
<dbReference type="PANTHER" id="PTHR37456">
    <property type="entry name" value="SI:CH211-266K2.1"/>
    <property type="match status" value="1"/>
</dbReference>
<name>A0AAN8DBV1_CHAGU</name>
<keyword evidence="1 4" id="KW-0732">Signal</keyword>
<feature type="compositionally biased region" description="Pro residues" evidence="3">
    <location>
        <begin position="566"/>
        <end position="576"/>
    </location>
</feature>
<dbReference type="InterPro" id="IPR050938">
    <property type="entry name" value="Collagen_Structural_Proteins"/>
</dbReference>
<feature type="compositionally biased region" description="Basic and acidic residues" evidence="3">
    <location>
        <begin position="483"/>
        <end position="493"/>
    </location>
</feature>
<dbReference type="InterPro" id="IPR008160">
    <property type="entry name" value="Collagen"/>
</dbReference>
<evidence type="ECO:0000256" key="4">
    <source>
        <dbReference type="SAM" id="SignalP"/>
    </source>
</evidence>
<evidence type="ECO:0000256" key="1">
    <source>
        <dbReference type="ARBA" id="ARBA00022729"/>
    </source>
</evidence>
<feature type="domain" description="Thrombospondin-like N-terminal" evidence="5">
    <location>
        <begin position="139"/>
        <end position="328"/>
    </location>
</feature>
<feature type="chain" id="PRO_5042842317" description="Thrombospondin-like N-terminal domain-containing protein" evidence="4">
    <location>
        <begin position="21"/>
        <end position="939"/>
    </location>
</feature>
<organism evidence="6 7">
    <name type="scientific">Champsocephalus gunnari</name>
    <name type="common">Mackerel icefish</name>
    <dbReference type="NCBI Taxonomy" id="52237"/>
    <lineage>
        <taxon>Eukaryota</taxon>
        <taxon>Metazoa</taxon>
        <taxon>Chordata</taxon>
        <taxon>Craniata</taxon>
        <taxon>Vertebrata</taxon>
        <taxon>Euteleostomi</taxon>
        <taxon>Actinopterygii</taxon>
        <taxon>Neopterygii</taxon>
        <taxon>Teleostei</taxon>
        <taxon>Neoteleostei</taxon>
        <taxon>Acanthomorphata</taxon>
        <taxon>Eupercaria</taxon>
        <taxon>Perciformes</taxon>
        <taxon>Notothenioidei</taxon>
        <taxon>Channichthyidae</taxon>
        <taxon>Champsocephalus</taxon>
    </lineage>
</organism>
<feature type="compositionally biased region" description="Low complexity" evidence="3">
    <location>
        <begin position="465"/>
        <end position="478"/>
    </location>
</feature>
<dbReference type="AlphaFoldDB" id="A0AAN8DBV1"/>
<evidence type="ECO:0000259" key="5">
    <source>
        <dbReference type="SMART" id="SM00210"/>
    </source>
</evidence>
<gene>
    <name evidence="6" type="ORF">CgunFtcFv8_023170</name>
</gene>
<evidence type="ECO:0000256" key="2">
    <source>
        <dbReference type="ARBA" id="ARBA00022737"/>
    </source>
</evidence>
<dbReference type="SMART" id="SM00210">
    <property type="entry name" value="TSPN"/>
    <property type="match status" value="1"/>
</dbReference>
<dbReference type="GO" id="GO:0005576">
    <property type="term" value="C:extracellular region"/>
    <property type="evidence" value="ECO:0007669"/>
    <property type="project" value="UniProtKB-SubCell"/>
</dbReference>
<feature type="compositionally biased region" description="Basic and acidic residues" evidence="3">
    <location>
        <begin position="747"/>
        <end position="762"/>
    </location>
</feature>